<comment type="caution">
    <text evidence="2">The sequence shown here is derived from an EMBL/GenBank/DDBJ whole genome shotgun (WGS) entry which is preliminary data.</text>
</comment>
<dbReference type="Pfam" id="PF01381">
    <property type="entry name" value="HTH_3"/>
    <property type="match status" value="1"/>
</dbReference>
<accession>A0A7Y9H605</accession>
<dbReference type="PROSITE" id="PS50943">
    <property type="entry name" value="HTH_CROC1"/>
    <property type="match status" value="1"/>
</dbReference>
<dbReference type="RefSeq" id="WP_179620571.1">
    <property type="nucleotide sequence ID" value="NZ_JACCBW010000003.1"/>
</dbReference>
<evidence type="ECO:0000313" key="3">
    <source>
        <dbReference type="Proteomes" id="UP000549911"/>
    </source>
</evidence>
<reference evidence="2 3" key="1">
    <citation type="submission" date="2020-07" db="EMBL/GenBank/DDBJ databases">
        <authorList>
            <person name="Partida-Martinez L."/>
            <person name="Huntemann M."/>
            <person name="Clum A."/>
            <person name="Wang J."/>
            <person name="Palaniappan K."/>
            <person name="Ritter S."/>
            <person name="Chen I.-M."/>
            <person name="Stamatis D."/>
            <person name="Reddy T."/>
            <person name="O'Malley R."/>
            <person name="Daum C."/>
            <person name="Shapiro N."/>
            <person name="Ivanova N."/>
            <person name="Kyrpides N."/>
            <person name="Woyke T."/>
        </authorList>
    </citation>
    <scope>NUCLEOTIDE SEQUENCE [LARGE SCALE GENOMIC DNA]</scope>
    <source>
        <strain evidence="2 3">AT2.17</strain>
    </source>
</reference>
<gene>
    <name evidence="2" type="ORF">F4692_003074</name>
</gene>
<dbReference type="CDD" id="cd00093">
    <property type="entry name" value="HTH_XRE"/>
    <property type="match status" value="1"/>
</dbReference>
<dbReference type="InterPro" id="IPR010982">
    <property type="entry name" value="Lambda_DNA-bd_dom_sf"/>
</dbReference>
<dbReference type="AlphaFoldDB" id="A0A7Y9H605"/>
<proteinExistence type="predicted"/>
<protein>
    <submittedName>
        <fullName evidence="2">HTH-type transcriptional regulator/antitoxin HipB</fullName>
    </submittedName>
</protein>
<dbReference type="SUPFAM" id="SSF47413">
    <property type="entry name" value="lambda repressor-like DNA-binding domains"/>
    <property type="match status" value="1"/>
</dbReference>
<feature type="domain" description="HTH cro/C1-type" evidence="1">
    <location>
        <begin position="57"/>
        <end position="111"/>
    </location>
</feature>
<sequence>MEDTTARTRSGDGPTTVRLTTVRERHYPSREEYERLTDDEREWWSLGPFAGEVPGLVRRIRRILDVSQRGLAALLEVSQSVVARWETGRTSPRADVLQRMLRLARVRTSFHDEESGEVVEPMRDDGARDRACRRFPAHCDLRLRGWWLPRQMRTWTSAHALFVERESRRTGRVAIGYRASPSYKHLERTLRGTPVDHAARHQLVAEMEHRDECHAEWKRQVRLRAAGGS</sequence>
<dbReference type="Proteomes" id="UP000549911">
    <property type="component" value="Unassembled WGS sequence"/>
</dbReference>
<dbReference type="EMBL" id="JACCBW010000003">
    <property type="protein sequence ID" value="NYE37929.1"/>
    <property type="molecule type" value="Genomic_DNA"/>
</dbReference>
<dbReference type="Gene3D" id="1.10.260.40">
    <property type="entry name" value="lambda repressor-like DNA-binding domains"/>
    <property type="match status" value="1"/>
</dbReference>
<organism evidence="2 3">
    <name type="scientific">Nocardioides cavernae</name>
    <dbReference type="NCBI Taxonomy" id="1921566"/>
    <lineage>
        <taxon>Bacteria</taxon>
        <taxon>Bacillati</taxon>
        <taxon>Actinomycetota</taxon>
        <taxon>Actinomycetes</taxon>
        <taxon>Propionibacteriales</taxon>
        <taxon>Nocardioidaceae</taxon>
        <taxon>Nocardioides</taxon>
    </lineage>
</organism>
<evidence type="ECO:0000313" key="2">
    <source>
        <dbReference type="EMBL" id="NYE37929.1"/>
    </source>
</evidence>
<reference evidence="2 3" key="2">
    <citation type="submission" date="2020-08" db="EMBL/GenBank/DDBJ databases">
        <title>The Agave Microbiome: Exploring the role of microbial communities in plant adaptations to desert environments.</title>
        <authorList>
            <person name="Partida-Martinez L.P."/>
        </authorList>
    </citation>
    <scope>NUCLEOTIDE SEQUENCE [LARGE SCALE GENOMIC DNA]</scope>
    <source>
        <strain evidence="2 3">AT2.17</strain>
    </source>
</reference>
<dbReference type="InterPro" id="IPR001387">
    <property type="entry name" value="Cro/C1-type_HTH"/>
</dbReference>
<name>A0A7Y9H605_9ACTN</name>
<dbReference type="GO" id="GO:0003677">
    <property type="term" value="F:DNA binding"/>
    <property type="evidence" value="ECO:0007669"/>
    <property type="project" value="InterPro"/>
</dbReference>
<keyword evidence="3" id="KW-1185">Reference proteome</keyword>
<evidence type="ECO:0000259" key="1">
    <source>
        <dbReference type="PROSITE" id="PS50943"/>
    </source>
</evidence>
<dbReference type="SMART" id="SM00530">
    <property type="entry name" value="HTH_XRE"/>
    <property type="match status" value="1"/>
</dbReference>